<dbReference type="CDD" id="cd03590">
    <property type="entry name" value="CLECT_DC-SIGN_like"/>
    <property type="match status" value="1"/>
</dbReference>
<evidence type="ECO:0000256" key="3">
    <source>
        <dbReference type="SAM" id="MobiDB-lite"/>
    </source>
</evidence>
<dbReference type="RefSeq" id="XP_015274359.1">
    <property type="nucleotide sequence ID" value="XM_015418873.1"/>
</dbReference>
<gene>
    <name evidence="7 8" type="primary">LOC107116857</name>
</gene>
<keyword evidence="2" id="KW-1015">Disulfide bond</keyword>
<evidence type="ECO:0000256" key="2">
    <source>
        <dbReference type="ARBA" id="ARBA00023157"/>
    </source>
</evidence>
<evidence type="ECO:0000259" key="5">
    <source>
        <dbReference type="PROSITE" id="PS50041"/>
    </source>
</evidence>
<proteinExistence type="predicted"/>
<dbReference type="RefSeq" id="XP_015274360.1">
    <property type="nucleotide sequence ID" value="XM_015418874.1"/>
</dbReference>
<dbReference type="SMART" id="SM00034">
    <property type="entry name" value="CLECT"/>
    <property type="match status" value="1"/>
</dbReference>
<dbReference type="InterPro" id="IPR033989">
    <property type="entry name" value="CD209-like_CTLD"/>
</dbReference>
<dbReference type="InterPro" id="IPR016187">
    <property type="entry name" value="CTDL_fold"/>
</dbReference>
<feature type="region of interest" description="Disordered" evidence="3">
    <location>
        <begin position="1"/>
        <end position="22"/>
    </location>
</feature>
<dbReference type="GeneID" id="107116857"/>
<dbReference type="SUPFAM" id="SSF56436">
    <property type="entry name" value="C-type lectin-like"/>
    <property type="match status" value="1"/>
</dbReference>
<dbReference type="PANTHER" id="PTHR22803">
    <property type="entry name" value="MANNOSE, PHOSPHOLIPASE, LECTIN RECEPTOR RELATED"/>
    <property type="match status" value="1"/>
</dbReference>
<organism evidence="6 7">
    <name type="scientific">Gekko japonicus</name>
    <name type="common">Schlegel's Japanese gecko</name>
    <dbReference type="NCBI Taxonomy" id="146911"/>
    <lineage>
        <taxon>Eukaryota</taxon>
        <taxon>Metazoa</taxon>
        <taxon>Chordata</taxon>
        <taxon>Craniata</taxon>
        <taxon>Vertebrata</taxon>
        <taxon>Euteleostomi</taxon>
        <taxon>Lepidosauria</taxon>
        <taxon>Squamata</taxon>
        <taxon>Bifurcata</taxon>
        <taxon>Gekkota</taxon>
        <taxon>Gekkonidae</taxon>
        <taxon>Gekkoninae</taxon>
        <taxon>Gekko</taxon>
    </lineage>
</organism>
<keyword evidence="4" id="KW-1133">Transmembrane helix</keyword>
<sequence>MGFITQVDPQTPQGSSTEKEPNNMEMQKAFSSSQAAQVKDNRRRHEFILYGMMVTCFVMLALFIFLFLSKYSEISEELKELHLNNSEMTMSVLKDLDDIRAKQEIIQKSLRNDFSELQGITASICKHVSIRFSSCPPKWKAKENACYYFSSGTKPWSESLSYCIGQSAHLVSVESDEEQEFLRNTISTKGTHWLGTTDKEQDEKWRWSEDGSVVSISFWDIGEPKKGYNKDCGIMYPNGSWAADACSLPYHWICKKRLIC</sequence>
<accession>A0ABM1KKX2</accession>
<keyword evidence="1" id="KW-0430">Lectin</keyword>
<dbReference type="PROSITE" id="PS50041">
    <property type="entry name" value="C_TYPE_LECTIN_2"/>
    <property type="match status" value="1"/>
</dbReference>
<keyword evidence="4" id="KW-0472">Membrane</keyword>
<reference evidence="7 8" key="1">
    <citation type="submission" date="2025-05" db="UniProtKB">
        <authorList>
            <consortium name="RefSeq"/>
        </authorList>
    </citation>
    <scope>IDENTIFICATION</scope>
</reference>
<evidence type="ECO:0000256" key="4">
    <source>
        <dbReference type="SAM" id="Phobius"/>
    </source>
</evidence>
<dbReference type="InterPro" id="IPR050111">
    <property type="entry name" value="C-type_lectin/snaclec_domain"/>
</dbReference>
<evidence type="ECO:0000256" key="1">
    <source>
        <dbReference type="ARBA" id="ARBA00022734"/>
    </source>
</evidence>
<dbReference type="Gene3D" id="3.10.100.10">
    <property type="entry name" value="Mannose-Binding Protein A, subunit A"/>
    <property type="match status" value="1"/>
</dbReference>
<keyword evidence="4" id="KW-0812">Transmembrane</keyword>
<name>A0ABM1KKX2_GEKJA</name>
<protein>
    <submittedName>
        <fullName evidence="7 8">CD209 antigen-like protein C isoform X1</fullName>
    </submittedName>
</protein>
<dbReference type="InterPro" id="IPR001304">
    <property type="entry name" value="C-type_lectin-like"/>
</dbReference>
<evidence type="ECO:0000313" key="6">
    <source>
        <dbReference type="Proteomes" id="UP000694871"/>
    </source>
</evidence>
<dbReference type="Pfam" id="PF00059">
    <property type="entry name" value="Lectin_C"/>
    <property type="match status" value="1"/>
</dbReference>
<feature type="domain" description="C-type lectin" evidence="5">
    <location>
        <begin position="142"/>
        <end position="255"/>
    </location>
</feature>
<evidence type="ECO:0000313" key="8">
    <source>
        <dbReference type="RefSeq" id="XP_015274360.1"/>
    </source>
</evidence>
<keyword evidence="6" id="KW-1185">Reference proteome</keyword>
<feature type="compositionally biased region" description="Polar residues" evidence="3">
    <location>
        <begin position="7"/>
        <end position="16"/>
    </location>
</feature>
<dbReference type="InterPro" id="IPR016186">
    <property type="entry name" value="C-type_lectin-like/link_sf"/>
</dbReference>
<dbReference type="Proteomes" id="UP000694871">
    <property type="component" value="Unplaced"/>
</dbReference>
<feature type="transmembrane region" description="Helical" evidence="4">
    <location>
        <begin position="47"/>
        <end position="68"/>
    </location>
</feature>
<evidence type="ECO:0000313" key="7">
    <source>
        <dbReference type="RefSeq" id="XP_015274359.1"/>
    </source>
</evidence>